<dbReference type="Proteomes" id="UP000016932">
    <property type="component" value="Unassembled WGS sequence"/>
</dbReference>
<proteinExistence type="predicted"/>
<gene>
    <name evidence="2" type="ORF">MYCFIDRAFT_143023</name>
</gene>
<dbReference type="EMBL" id="KB446562">
    <property type="protein sequence ID" value="EME79521.1"/>
    <property type="molecule type" value="Genomic_DNA"/>
</dbReference>
<evidence type="ECO:0000313" key="3">
    <source>
        <dbReference type="Proteomes" id="UP000016932"/>
    </source>
</evidence>
<evidence type="ECO:0000259" key="1">
    <source>
        <dbReference type="Pfam" id="PF06985"/>
    </source>
</evidence>
<dbReference type="GeneID" id="19331235"/>
<dbReference type="PANTHER" id="PTHR24148:SF73">
    <property type="entry name" value="HET DOMAIN PROTEIN (AFU_ORTHOLOGUE AFUA_8G01020)"/>
    <property type="match status" value="1"/>
</dbReference>
<dbReference type="KEGG" id="pfj:MYCFIDRAFT_143023"/>
<reference evidence="2 3" key="1">
    <citation type="journal article" date="2012" name="PLoS Pathog.">
        <title>Diverse lifestyles and strategies of plant pathogenesis encoded in the genomes of eighteen Dothideomycetes fungi.</title>
        <authorList>
            <person name="Ohm R.A."/>
            <person name="Feau N."/>
            <person name="Henrissat B."/>
            <person name="Schoch C.L."/>
            <person name="Horwitz B.A."/>
            <person name="Barry K.W."/>
            <person name="Condon B.J."/>
            <person name="Copeland A.C."/>
            <person name="Dhillon B."/>
            <person name="Glaser F."/>
            <person name="Hesse C.N."/>
            <person name="Kosti I."/>
            <person name="LaButti K."/>
            <person name="Lindquist E.A."/>
            <person name="Lucas S."/>
            <person name="Salamov A.A."/>
            <person name="Bradshaw R.E."/>
            <person name="Ciuffetti L."/>
            <person name="Hamelin R.C."/>
            <person name="Kema G.H.J."/>
            <person name="Lawrence C."/>
            <person name="Scott J.A."/>
            <person name="Spatafora J.W."/>
            <person name="Turgeon B.G."/>
            <person name="de Wit P.J.G.M."/>
            <person name="Zhong S."/>
            <person name="Goodwin S.B."/>
            <person name="Grigoriev I.V."/>
        </authorList>
    </citation>
    <scope>NUCLEOTIDE SEQUENCE [LARGE SCALE GENOMIC DNA]</scope>
    <source>
        <strain evidence="2 3">CIRAD86</strain>
    </source>
</reference>
<feature type="non-terminal residue" evidence="2">
    <location>
        <position position="180"/>
    </location>
</feature>
<accession>M3A4I2</accession>
<evidence type="ECO:0000313" key="2">
    <source>
        <dbReference type="EMBL" id="EME79521.1"/>
    </source>
</evidence>
<organism evidence="2 3">
    <name type="scientific">Pseudocercospora fijiensis (strain CIRAD86)</name>
    <name type="common">Black leaf streak disease fungus</name>
    <name type="synonym">Mycosphaerella fijiensis</name>
    <dbReference type="NCBI Taxonomy" id="383855"/>
    <lineage>
        <taxon>Eukaryota</taxon>
        <taxon>Fungi</taxon>
        <taxon>Dikarya</taxon>
        <taxon>Ascomycota</taxon>
        <taxon>Pezizomycotina</taxon>
        <taxon>Dothideomycetes</taxon>
        <taxon>Dothideomycetidae</taxon>
        <taxon>Mycosphaerellales</taxon>
        <taxon>Mycosphaerellaceae</taxon>
        <taxon>Pseudocercospora</taxon>
    </lineage>
</organism>
<dbReference type="Pfam" id="PF06985">
    <property type="entry name" value="HET"/>
    <property type="match status" value="1"/>
</dbReference>
<dbReference type="OrthoDB" id="3649134at2759"/>
<dbReference type="HOGENOM" id="CLU_004184_6_0_1"/>
<dbReference type="PANTHER" id="PTHR24148">
    <property type="entry name" value="ANKYRIN REPEAT DOMAIN-CONTAINING PROTEIN 39 HOMOLOG-RELATED"/>
    <property type="match status" value="1"/>
</dbReference>
<feature type="domain" description="Heterokaryon incompatibility" evidence="1">
    <location>
        <begin position="45"/>
        <end position="179"/>
    </location>
</feature>
<keyword evidence="3" id="KW-1185">Reference proteome</keyword>
<dbReference type="RefSeq" id="XP_007930218.1">
    <property type="nucleotide sequence ID" value="XM_007932027.1"/>
</dbReference>
<protein>
    <recommendedName>
        <fullName evidence="1">Heterokaryon incompatibility domain-containing protein</fullName>
    </recommendedName>
</protein>
<dbReference type="VEuPathDB" id="FungiDB:MYCFIDRAFT_143023"/>
<dbReference type="STRING" id="383855.M3A4I2"/>
<dbReference type="eggNOG" id="ENOG502R8AX">
    <property type="taxonomic scope" value="Eukaryota"/>
</dbReference>
<name>M3A4I2_PSEFD</name>
<sequence length="180" mass="20721">MPEFKHEPLADPNHQIRLLQLPASKWGGGMHLQLSTWDLRKAPPYSAISYTWGPAGYPTRSLTINGLNMEVRRKCRFALLQARLRCPGDYVWIDSICIDQDNVGEKGVQVAMMFDIYKRARQVLACIGESSESSRRLAVVANIIGHMRMKHNLFKDLLNQDLVAMSERGYWHRLWIVQEI</sequence>
<dbReference type="AlphaFoldDB" id="M3A4I2"/>
<dbReference type="InterPro" id="IPR052895">
    <property type="entry name" value="HetReg/Transcr_Mod"/>
</dbReference>
<dbReference type="InterPro" id="IPR010730">
    <property type="entry name" value="HET"/>
</dbReference>